<reference evidence="14 15" key="1">
    <citation type="submission" date="2016-04" db="EMBL/GenBank/DDBJ databases">
        <title>Chloroflexus islandicus sp. nov., a thermophilic filamentous anoxygenic phototrophic bacterium from geyser Strokkur (Iceland).</title>
        <authorList>
            <person name="Gaisin V.A."/>
            <person name="Kalashnikov A.M."/>
            <person name="Sukhacheva M.V."/>
            <person name="Grouzdev D.S."/>
            <person name="Ivanov T.M."/>
            <person name="Kuznetsov B."/>
            <person name="Gorlenko V.M."/>
        </authorList>
    </citation>
    <scope>NUCLEOTIDE SEQUENCE [LARGE SCALE GENOMIC DNA]</scope>
    <source>
        <strain evidence="15">isl-2</strain>
    </source>
</reference>
<keyword evidence="5 14" id="KW-0418">Kinase</keyword>
<comment type="catalytic activity">
    <reaction evidence="1">
        <text>ATP + protein L-histidine = ADP + protein N-phospho-L-histidine.</text>
        <dbReference type="EC" id="2.7.13.3"/>
    </reaction>
</comment>
<dbReference type="InterPro" id="IPR001610">
    <property type="entry name" value="PAC"/>
</dbReference>
<dbReference type="SUPFAM" id="SSF55785">
    <property type="entry name" value="PYP-like sensor domain (PAS domain)"/>
    <property type="match status" value="4"/>
</dbReference>
<dbReference type="InterPro" id="IPR003661">
    <property type="entry name" value="HisK_dim/P_dom"/>
</dbReference>
<dbReference type="InterPro" id="IPR005467">
    <property type="entry name" value="His_kinase_dom"/>
</dbReference>
<comment type="caution">
    <text evidence="14">The sequence shown here is derived from an EMBL/GenBank/DDBJ whole genome shotgun (WGS) entry which is preliminary data.</text>
</comment>
<dbReference type="InterPro" id="IPR001789">
    <property type="entry name" value="Sig_transdc_resp-reg_receiver"/>
</dbReference>
<dbReference type="FunFam" id="3.30.565.10:FF:000006">
    <property type="entry name" value="Sensor histidine kinase WalK"/>
    <property type="match status" value="1"/>
</dbReference>
<keyword evidence="3 8" id="KW-0597">Phosphoprotein</keyword>
<evidence type="ECO:0000256" key="5">
    <source>
        <dbReference type="ARBA" id="ARBA00022777"/>
    </source>
</evidence>
<dbReference type="CDD" id="cd00130">
    <property type="entry name" value="PAS"/>
    <property type="match status" value="3"/>
</dbReference>
<organism evidence="14 15">
    <name type="scientific">Chloroflexus islandicus</name>
    <dbReference type="NCBI Taxonomy" id="1707952"/>
    <lineage>
        <taxon>Bacteria</taxon>
        <taxon>Bacillati</taxon>
        <taxon>Chloroflexota</taxon>
        <taxon>Chloroflexia</taxon>
        <taxon>Chloroflexales</taxon>
        <taxon>Chloroflexineae</taxon>
        <taxon>Chloroflexaceae</taxon>
        <taxon>Chloroflexus</taxon>
    </lineage>
</organism>
<feature type="transmembrane region" description="Helical" evidence="9">
    <location>
        <begin position="14"/>
        <end position="34"/>
    </location>
</feature>
<evidence type="ECO:0000259" key="12">
    <source>
        <dbReference type="PROSITE" id="PS50112"/>
    </source>
</evidence>
<keyword evidence="9" id="KW-1133">Transmembrane helix</keyword>
<dbReference type="CDD" id="cd00082">
    <property type="entry name" value="HisKA"/>
    <property type="match status" value="1"/>
</dbReference>
<dbReference type="PROSITE" id="PS50109">
    <property type="entry name" value="HIS_KIN"/>
    <property type="match status" value="1"/>
</dbReference>
<feature type="domain" description="PAC" evidence="13">
    <location>
        <begin position="405"/>
        <end position="459"/>
    </location>
</feature>
<dbReference type="SUPFAM" id="SSF47384">
    <property type="entry name" value="Homodimeric domain of signal transducing histidine kinase"/>
    <property type="match status" value="1"/>
</dbReference>
<keyword evidence="4" id="KW-0808">Transferase</keyword>
<name>A0A178MAE8_9CHLR</name>
<feature type="domain" description="PAS" evidence="12">
    <location>
        <begin position="351"/>
        <end position="390"/>
    </location>
</feature>
<keyword evidence="9" id="KW-0812">Transmembrane</keyword>
<keyword evidence="7 9" id="KW-0472">Membrane</keyword>
<evidence type="ECO:0000259" key="11">
    <source>
        <dbReference type="PROSITE" id="PS50110"/>
    </source>
</evidence>
<feature type="modified residue" description="4-aspartylphosphate" evidence="8">
    <location>
        <position position="1134"/>
    </location>
</feature>
<dbReference type="PROSITE" id="PS50110">
    <property type="entry name" value="RESPONSE_REGULATORY"/>
    <property type="match status" value="2"/>
</dbReference>
<dbReference type="InterPro" id="IPR036890">
    <property type="entry name" value="HATPase_C_sf"/>
</dbReference>
<dbReference type="PROSITE" id="PS50112">
    <property type="entry name" value="PAS"/>
    <property type="match status" value="3"/>
</dbReference>
<dbReference type="PANTHER" id="PTHR43047">
    <property type="entry name" value="TWO-COMPONENT HISTIDINE PROTEIN KINASE"/>
    <property type="match status" value="1"/>
</dbReference>
<evidence type="ECO:0000256" key="2">
    <source>
        <dbReference type="ARBA" id="ARBA00012438"/>
    </source>
</evidence>
<protein>
    <recommendedName>
        <fullName evidence="2">histidine kinase</fullName>
        <ecNumber evidence="2">2.7.13.3</ecNumber>
    </recommendedName>
</protein>
<dbReference type="PRINTS" id="PR00344">
    <property type="entry name" value="BCTRLSENSOR"/>
</dbReference>
<evidence type="ECO:0000256" key="1">
    <source>
        <dbReference type="ARBA" id="ARBA00000085"/>
    </source>
</evidence>
<dbReference type="InterPro" id="IPR011006">
    <property type="entry name" value="CheY-like_superfamily"/>
</dbReference>
<evidence type="ECO:0000256" key="4">
    <source>
        <dbReference type="ARBA" id="ARBA00022679"/>
    </source>
</evidence>
<dbReference type="SMART" id="SM00448">
    <property type="entry name" value="REC"/>
    <property type="match status" value="2"/>
</dbReference>
<evidence type="ECO:0000256" key="6">
    <source>
        <dbReference type="ARBA" id="ARBA00023012"/>
    </source>
</evidence>
<feature type="domain" description="PAC" evidence="13">
    <location>
        <begin position="277"/>
        <end position="331"/>
    </location>
</feature>
<dbReference type="InterPro" id="IPR036097">
    <property type="entry name" value="HisK_dim/P_sf"/>
</dbReference>
<dbReference type="InterPro" id="IPR035965">
    <property type="entry name" value="PAS-like_dom_sf"/>
</dbReference>
<dbReference type="Gene3D" id="3.40.50.2300">
    <property type="match status" value="2"/>
</dbReference>
<feature type="modified residue" description="4-aspartylphosphate" evidence="8">
    <location>
        <position position="1010"/>
    </location>
</feature>
<dbReference type="SMART" id="SM00388">
    <property type="entry name" value="HisKA"/>
    <property type="match status" value="1"/>
</dbReference>
<gene>
    <name evidence="14" type="ORF">A6A03_14060</name>
</gene>
<dbReference type="FunFam" id="3.30.450.20:FF:000342">
    <property type="entry name" value="Hybrid sensor histidine kinase/response regulator"/>
    <property type="match status" value="1"/>
</dbReference>
<dbReference type="Proteomes" id="UP000078287">
    <property type="component" value="Unassembled WGS sequence"/>
</dbReference>
<dbReference type="STRING" id="1707952.A6A03_14060"/>
<dbReference type="SUPFAM" id="SSF52172">
    <property type="entry name" value="CheY-like"/>
    <property type="match status" value="2"/>
</dbReference>
<feature type="domain" description="PAC" evidence="13">
    <location>
        <begin position="670"/>
        <end position="720"/>
    </location>
</feature>
<dbReference type="InterPro" id="IPR000014">
    <property type="entry name" value="PAS"/>
</dbReference>
<dbReference type="NCBIfam" id="TIGR00229">
    <property type="entry name" value="sensory_box"/>
    <property type="match status" value="3"/>
</dbReference>
<sequence>MARTSPIQRLTRTYIGGLVMIALLAIGGYALLAINSQRLSQYDTLLDLTHRQQIRAQQTALLATELALFANASQAASIRAELRTLSAELRQTHQRLLEEAPATPIDHLTPALERFLFYVNNLVEAPPDQLNRDNPDLRAIQTNLITVQSDLSATSSLLLMQSQALRDQVSLMQAGVLVMILLLLTAGGLLVIRPFARSARREADQLRMLSLVARYTDNAVIITDRTGVIEWVNEGFTRISGYTLDEVRGRKPGEFLQGPATDPATVAAISQALRNGESIKVEIVNYTKQGRPYWLALDISPVYDDQHNLTRFIAIESDITHQKEMERMLRAALKESRDVMNALDQSAILSIADPEGRILEVNERFCAITGYRPDELIGKDHRIFKSGVHPPEFFAEMWNTIKSGHIWRNEICNRAKDGRLFWVDTTIVPFIGEDGQPERYLSVRFDITARKKSEEELRASETRYRSVITAMSEGIVVMNKSGVIETCNASAERILGLTYDQLVGRTSFDPRWQAIHEDGSPFPGEEHPIMVALTTGRPQSDVIMGVRKPSGDLTWISINSQPLCDDHGQVYAAVASFHDITARRLAEQELRFQKTLLECQTEASPDGVLVVSPDRRCLYANRRFREMWGLEDLPIEQATCAASMEAMLAQVCDPERVRNEIEELYANPHLTGKAEIELKDGRTFERYSAPVISTEGDYYGRVWFFRDVTERRAVERMKNEFVAVVSHELRTPLTSIRGSLGLLAGGVAGELPPRAAAMIDIALKNSERLVRLINDILDIEKIESGKMVFKLQPVVLDELVRQTIEANRGFGQQYDVKIELTATLPNVQVYVDPDRMTQVFTNLISNAVKFSPAGGKVEVAIGREPQGRVRVTVTDHGPGIPIEFRDRIFQKFAQADSSNTRQQGGTGLGLSISRAIVERHGGQIGFVTATGVGTTFYVDLIEYRANTPALPIPAAPKDAPRILICEDDPDIAALLSLMLQQAGYATDVAHTLTEARELLQQRDYRAMTLDLMWPNEDGSAFIREVRDKARTHNLPIVVVSARADEEQTISGEGINVVDWLPKPIDQQRLLTALRRAARHAGASRPQVLHIEDDSDVVAVVRLLLADIAEVQQAATIAEAQHLLRNQAFDLVILDQNLPDGNGIDLLPLIEHQQPPLQVILFSVRDRDPDIANRVAVTLVKSRTTNTELLTAVTRLLDQAAPAASSPTSPR</sequence>
<proteinExistence type="predicted"/>
<dbReference type="SMART" id="SM00091">
    <property type="entry name" value="PAS"/>
    <property type="match status" value="4"/>
</dbReference>
<dbReference type="Gene3D" id="3.30.450.20">
    <property type="entry name" value="PAS domain"/>
    <property type="match status" value="4"/>
</dbReference>
<dbReference type="Pfam" id="PF13426">
    <property type="entry name" value="PAS_9"/>
    <property type="match status" value="1"/>
</dbReference>
<dbReference type="FunFam" id="1.10.287.130:FF:000001">
    <property type="entry name" value="Two-component sensor histidine kinase"/>
    <property type="match status" value="1"/>
</dbReference>
<feature type="transmembrane region" description="Helical" evidence="9">
    <location>
        <begin position="169"/>
        <end position="192"/>
    </location>
</feature>
<dbReference type="Pfam" id="PF00072">
    <property type="entry name" value="Response_reg"/>
    <property type="match status" value="2"/>
</dbReference>
<evidence type="ECO:0000256" key="7">
    <source>
        <dbReference type="ARBA" id="ARBA00023136"/>
    </source>
</evidence>
<dbReference type="EMBL" id="LWQS01000052">
    <property type="protein sequence ID" value="OAN45750.1"/>
    <property type="molecule type" value="Genomic_DNA"/>
</dbReference>
<dbReference type="AlphaFoldDB" id="A0A178MAE8"/>
<dbReference type="Pfam" id="PF08448">
    <property type="entry name" value="PAS_4"/>
    <property type="match status" value="2"/>
</dbReference>
<dbReference type="SMART" id="SM00086">
    <property type="entry name" value="PAC"/>
    <property type="match status" value="4"/>
</dbReference>
<dbReference type="CDD" id="cd00156">
    <property type="entry name" value="REC"/>
    <property type="match status" value="1"/>
</dbReference>
<dbReference type="GO" id="GO:0009927">
    <property type="term" value="F:histidine phosphotransfer kinase activity"/>
    <property type="evidence" value="ECO:0007669"/>
    <property type="project" value="TreeGrafter"/>
</dbReference>
<dbReference type="InterPro" id="IPR013656">
    <property type="entry name" value="PAS_4"/>
</dbReference>
<dbReference type="GO" id="GO:0005886">
    <property type="term" value="C:plasma membrane"/>
    <property type="evidence" value="ECO:0007669"/>
    <property type="project" value="TreeGrafter"/>
</dbReference>
<keyword evidence="15" id="KW-1185">Reference proteome</keyword>
<dbReference type="Gene3D" id="3.30.565.10">
    <property type="entry name" value="Histidine kinase-like ATPase, C-terminal domain"/>
    <property type="match status" value="1"/>
</dbReference>
<dbReference type="PANTHER" id="PTHR43047:SF72">
    <property type="entry name" value="OSMOSENSING HISTIDINE PROTEIN KINASE SLN1"/>
    <property type="match status" value="1"/>
</dbReference>
<feature type="domain" description="PAC" evidence="13">
    <location>
        <begin position="540"/>
        <end position="592"/>
    </location>
</feature>
<feature type="domain" description="Histidine kinase" evidence="10">
    <location>
        <begin position="724"/>
        <end position="944"/>
    </location>
</feature>
<dbReference type="CDD" id="cd16922">
    <property type="entry name" value="HATPase_EvgS-ArcB-TorS-like"/>
    <property type="match status" value="1"/>
</dbReference>
<dbReference type="GO" id="GO:0000155">
    <property type="term" value="F:phosphorelay sensor kinase activity"/>
    <property type="evidence" value="ECO:0007669"/>
    <property type="project" value="InterPro"/>
</dbReference>
<evidence type="ECO:0000259" key="10">
    <source>
        <dbReference type="PROSITE" id="PS50109"/>
    </source>
</evidence>
<dbReference type="InterPro" id="IPR013655">
    <property type="entry name" value="PAS_fold_3"/>
</dbReference>
<dbReference type="EC" id="2.7.13.3" evidence="2"/>
<accession>A0A178MAE8</accession>
<feature type="domain" description="Response regulatory" evidence="11">
    <location>
        <begin position="961"/>
        <end position="1077"/>
    </location>
</feature>
<dbReference type="OrthoDB" id="138599at2"/>
<dbReference type="Pfam" id="PF00512">
    <property type="entry name" value="HisKA"/>
    <property type="match status" value="1"/>
</dbReference>
<dbReference type="RefSeq" id="WP_066787246.1">
    <property type="nucleotide sequence ID" value="NZ_LWQS01000052.1"/>
</dbReference>
<dbReference type="SUPFAM" id="SSF55874">
    <property type="entry name" value="ATPase domain of HSP90 chaperone/DNA topoisomerase II/histidine kinase"/>
    <property type="match status" value="1"/>
</dbReference>
<dbReference type="Pfam" id="PF08447">
    <property type="entry name" value="PAS_3"/>
    <property type="match status" value="1"/>
</dbReference>
<feature type="domain" description="PAS" evidence="12">
    <location>
        <begin position="460"/>
        <end position="518"/>
    </location>
</feature>
<dbReference type="InterPro" id="IPR004358">
    <property type="entry name" value="Sig_transdc_His_kin-like_C"/>
</dbReference>
<evidence type="ECO:0000313" key="14">
    <source>
        <dbReference type="EMBL" id="OAN45750.1"/>
    </source>
</evidence>
<evidence type="ECO:0000256" key="8">
    <source>
        <dbReference type="PROSITE-ProRule" id="PRU00169"/>
    </source>
</evidence>
<dbReference type="SMART" id="SM00387">
    <property type="entry name" value="HATPase_c"/>
    <property type="match status" value="1"/>
</dbReference>
<evidence type="ECO:0000313" key="15">
    <source>
        <dbReference type="Proteomes" id="UP000078287"/>
    </source>
</evidence>
<feature type="domain" description="PAS" evidence="12">
    <location>
        <begin position="205"/>
        <end position="276"/>
    </location>
</feature>
<evidence type="ECO:0000256" key="9">
    <source>
        <dbReference type="SAM" id="Phobius"/>
    </source>
</evidence>
<dbReference type="Gene3D" id="1.10.287.130">
    <property type="match status" value="1"/>
</dbReference>
<evidence type="ECO:0000256" key="3">
    <source>
        <dbReference type="ARBA" id="ARBA00022553"/>
    </source>
</evidence>
<dbReference type="InterPro" id="IPR000700">
    <property type="entry name" value="PAS-assoc_C"/>
</dbReference>
<dbReference type="Pfam" id="PF02518">
    <property type="entry name" value="HATPase_c"/>
    <property type="match status" value="1"/>
</dbReference>
<dbReference type="PROSITE" id="PS50113">
    <property type="entry name" value="PAC"/>
    <property type="match status" value="4"/>
</dbReference>
<feature type="domain" description="Response regulatory" evidence="11">
    <location>
        <begin position="1086"/>
        <end position="1196"/>
    </location>
</feature>
<keyword evidence="6" id="KW-0902">Two-component regulatory system</keyword>
<evidence type="ECO:0000259" key="13">
    <source>
        <dbReference type="PROSITE" id="PS50113"/>
    </source>
</evidence>
<dbReference type="InterPro" id="IPR003594">
    <property type="entry name" value="HATPase_dom"/>
</dbReference>